<dbReference type="GO" id="GO:0070772">
    <property type="term" value="C:PAS complex"/>
    <property type="evidence" value="ECO:0007669"/>
    <property type="project" value="InterPro"/>
</dbReference>
<sequence>MESAIAKQLVDKIYEKRKAAALDLEKQIRECHQQGDQRRISQIIDQLVDMFSNTHNALHIRNGGLIGLAGTAIALGVDVAPYMDKFVYPLLDCFVDSENRIRYFSAECLYNIAKVSKGEVLVYFNEIFDALSKWLKTPF</sequence>
<comment type="caution">
    <text evidence="1">The sequence shown here is derived from an EMBL/GenBank/DDBJ whole genome shotgun (WGS) entry which is preliminary data.</text>
</comment>
<reference evidence="1" key="1">
    <citation type="submission" date="2020-05" db="EMBL/GenBank/DDBJ databases">
        <title>Mycena genomes resolve the evolution of fungal bioluminescence.</title>
        <authorList>
            <person name="Tsai I.J."/>
        </authorList>
    </citation>
    <scope>NUCLEOTIDE SEQUENCE</scope>
    <source>
        <strain evidence="1">171206Taipei</strain>
    </source>
</reference>
<evidence type="ECO:0000313" key="2">
    <source>
        <dbReference type="Proteomes" id="UP000636479"/>
    </source>
</evidence>
<dbReference type="OrthoDB" id="5574975at2759"/>
<organism evidence="1 2">
    <name type="scientific">Mycena indigotica</name>
    <dbReference type="NCBI Taxonomy" id="2126181"/>
    <lineage>
        <taxon>Eukaryota</taxon>
        <taxon>Fungi</taxon>
        <taxon>Dikarya</taxon>
        <taxon>Basidiomycota</taxon>
        <taxon>Agaricomycotina</taxon>
        <taxon>Agaricomycetes</taxon>
        <taxon>Agaricomycetidae</taxon>
        <taxon>Agaricales</taxon>
        <taxon>Marasmiineae</taxon>
        <taxon>Mycenaceae</taxon>
        <taxon>Mycena</taxon>
    </lineage>
</organism>
<name>A0A8H6W1E6_9AGAR</name>
<keyword evidence="2" id="KW-1185">Reference proteome</keyword>
<dbReference type="PANTHER" id="PTHR16023">
    <property type="entry name" value="TAX1 BINDING PROTEIN-RELATED"/>
    <property type="match status" value="1"/>
</dbReference>
<dbReference type="SUPFAM" id="SSF48371">
    <property type="entry name" value="ARM repeat"/>
    <property type="match status" value="1"/>
</dbReference>
<dbReference type="PANTHER" id="PTHR16023:SF0">
    <property type="entry name" value="PROTEIN VAC14 HOMOLOG"/>
    <property type="match status" value="1"/>
</dbReference>
<dbReference type="InterPro" id="IPR016024">
    <property type="entry name" value="ARM-type_fold"/>
</dbReference>
<dbReference type="Gene3D" id="1.25.10.10">
    <property type="entry name" value="Leucine-rich Repeat Variant"/>
    <property type="match status" value="1"/>
</dbReference>
<dbReference type="GO" id="GO:0000329">
    <property type="term" value="C:fungal-type vacuole membrane"/>
    <property type="evidence" value="ECO:0007669"/>
    <property type="project" value="TreeGrafter"/>
</dbReference>
<dbReference type="Proteomes" id="UP000636479">
    <property type="component" value="Unassembled WGS sequence"/>
</dbReference>
<dbReference type="InterPro" id="IPR026825">
    <property type="entry name" value="Vac14"/>
</dbReference>
<proteinExistence type="predicted"/>
<dbReference type="EMBL" id="JACAZF010000006">
    <property type="protein sequence ID" value="KAF7301994.1"/>
    <property type="molecule type" value="Genomic_DNA"/>
</dbReference>
<gene>
    <name evidence="1" type="ORF">MIND_00765600</name>
</gene>
<dbReference type="GO" id="GO:0010008">
    <property type="term" value="C:endosome membrane"/>
    <property type="evidence" value="ECO:0007669"/>
    <property type="project" value="TreeGrafter"/>
</dbReference>
<dbReference type="InterPro" id="IPR011989">
    <property type="entry name" value="ARM-like"/>
</dbReference>
<dbReference type="AlphaFoldDB" id="A0A8H6W1E6"/>
<dbReference type="GO" id="GO:0006661">
    <property type="term" value="P:phosphatidylinositol biosynthetic process"/>
    <property type="evidence" value="ECO:0007669"/>
    <property type="project" value="InterPro"/>
</dbReference>
<dbReference type="GeneID" id="59346866"/>
<protein>
    <submittedName>
        <fullName evidence="1">ARM repeat-containing protein</fullName>
    </submittedName>
</protein>
<dbReference type="RefSeq" id="XP_037219994.1">
    <property type="nucleotide sequence ID" value="XM_037364350.1"/>
</dbReference>
<dbReference type="Pfam" id="PF12755">
    <property type="entry name" value="Vac14_Fab1_bd"/>
    <property type="match status" value="1"/>
</dbReference>
<evidence type="ECO:0000313" key="1">
    <source>
        <dbReference type="EMBL" id="KAF7301994.1"/>
    </source>
</evidence>
<accession>A0A8H6W1E6</accession>